<dbReference type="PROSITE" id="PS50005">
    <property type="entry name" value="TPR"/>
    <property type="match status" value="2"/>
</dbReference>
<reference evidence="9" key="1">
    <citation type="submission" date="2025-08" db="UniProtKB">
        <authorList>
            <consortium name="Ensembl"/>
        </authorList>
    </citation>
    <scope>IDENTIFICATION</scope>
</reference>
<dbReference type="InterPro" id="IPR013105">
    <property type="entry name" value="TPR_2"/>
</dbReference>
<evidence type="ECO:0000259" key="7">
    <source>
        <dbReference type="PROSITE" id="PS50102"/>
    </source>
</evidence>
<dbReference type="Ensembl" id="ENSMAMT00000005255.2">
    <property type="protein sequence ID" value="ENSMAMP00000005121.1"/>
    <property type="gene ID" value="ENSMAMG00000003439.2"/>
</dbReference>
<dbReference type="PROSITE" id="PS50102">
    <property type="entry name" value="RRM"/>
    <property type="match status" value="1"/>
</dbReference>
<feature type="domain" description="RRM" evidence="7">
    <location>
        <begin position="213"/>
        <end position="285"/>
    </location>
</feature>
<keyword evidence="5" id="KW-0479">Metal-binding</keyword>
<dbReference type="InterPro" id="IPR011990">
    <property type="entry name" value="TPR-like_helical_dom_sf"/>
</dbReference>
<accession>A0A3Q3L6D9</accession>
<sequence>MESSCHEDEMEEEEQWTAVLPRNKCSPKSAPALRTKENKSNCQLPHRISEEVSGSRASVRNISSVTGIEMFEQGQYSQAVDRFTEAIHCDPKDHRFYGNRSYCYWCLEQYSSALADAQKSIQLAPNWPKGYFRKGSALMGLKRYSEAEKAMEQVLKLDQDCKEASSKLLTSRVLQLMELGFEERQSKVLLEKFTTVQAVIAASEAQGKRKKCRSLWVGNITFEVTEKDLVDLFKTFGEIESIKVLYERYCAFINFKNANMAAKALVKLQGVELGNSKLVMRYPDRWMQQTLPSTERTSAAGTQFRRRAPVNGDECYYWRTTGCFYGDKCRFKHIPEQYGRDKKLCQP</sequence>
<dbReference type="InterPro" id="IPR019734">
    <property type="entry name" value="TPR_rpt"/>
</dbReference>
<dbReference type="STRING" id="205130.ENSMAMP00000005121"/>
<dbReference type="SUPFAM" id="SSF54928">
    <property type="entry name" value="RNA-binding domain, RBD"/>
    <property type="match status" value="1"/>
</dbReference>
<dbReference type="CDD" id="cd00590">
    <property type="entry name" value="RRM_SF"/>
    <property type="match status" value="1"/>
</dbReference>
<proteinExistence type="predicted"/>
<dbReference type="InterPro" id="IPR012677">
    <property type="entry name" value="Nucleotide-bd_a/b_plait_sf"/>
</dbReference>
<dbReference type="SUPFAM" id="SSF48452">
    <property type="entry name" value="TPR-like"/>
    <property type="match status" value="1"/>
</dbReference>
<dbReference type="PROSITE" id="PS50103">
    <property type="entry name" value="ZF_C3H1"/>
    <property type="match status" value="1"/>
</dbReference>
<feature type="zinc finger region" description="C3H1-type" evidence="5">
    <location>
        <begin position="309"/>
        <end position="336"/>
    </location>
</feature>
<keyword evidence="10" id="KW-1185">Reference proteome</keyword>
<dbReference type="GO" id="GO:0008270">
    <property type="term" value="F:zinc ion binding"/>
    <property type="evidence" value="ECO:0007669"/>
    <property type="project" value="UniProtKB-KW"/>
</dbReference>
<evidence type="ECO:0000256" key="6">
    <source>
        <dbReference type="SAM" id="MobiDB-lite"/>
    </source>
</evidence>
<reference evidence="9" key="2">
    <citation type="submission" date="2025-09" db="UniProtKB">
        <authorList>
            <consortium name="Ensembl"/>
        </authorList>
    </citation>
    <scope>IDENTIFICATION</scope>
</reference>
<dbReference type="Pfam" id="PF00076">
    <property type="entry name" value="RRM_1"/>
    <property type="match status" value="1"/>
</dbReference>
<dbReference type="AlphaFoldDB" id="A0A3Q3L6D9"/>
<feature type="repeat" description="TPR" evidence="4">
    <location>
        <begin position="128"/>
        <end position="161"/>
    </location>
</feature>
<dbReference type="PANTHER" id="PTHR47678">
    <property type="entry name" value="TETRATRICOPEPTIDE REPEAT PROTEIN 31"/>
    <property type="match status" value="1"/>
</dbReference>
<dbReference type="Proteomes" id="UP000261640">
    <property type="component" value="Unplaced"/>
</dbReference>
<dbReference type="Gene3D" id="3.30.70.330">
    <property type="match status" value="1"/>
</dbReference>
<dbReference type="PANTHER" id="PTHR47678:SF2">
    <property type="entry name" value="TETRATRICOPEPTIDE REPEAT PROTEIN 31 ISOFORM X1"/>
    <property type="match status" value="1"/>
</dbReference>
<evidence type="ECO:0000313" key="9">
    <source>
        <dbReference type="Ensembl" id="ENSMAMP00000005121.1"/>
    </source>
</evidence>
<organism evidence="9 10">
    <name type="scientific">Mastacembelus armatus</name>
    <name type="common">zig-zag eel</name>
    <dbReference type="NCBI Taxonomy" id="205130"/>
    <lineage>
        <taxon>Eukaryota</taxon>
        <taxon>Metazoa</taxon>
        <taxon>Chordata</taxon>
        <taxon>Craniata</taxon>
        <taxon>Vertebrata</taxon>
        <taxon>Euteleostomi</taxon>
        <taxon>Actinopterygii</taxon>
        <taxon>Neopterygii</taxon>
        <taxon>Teleostei</taxon>
        <taxon>Neoteleostei</taxon>
        <taxon>Acanthomorphata</taxon>
        <taxon>Anabantaria</taxon>
        <taxon>Synbranchiformes</taxon>
        <taxon>Mastacembelidae</taxon>
        <taxon>Mastacembelus</taxon>
    </lineage>
</organism>
<evidence type="ECO:0000256" key="2">
    <source>
        <dbReference type="ARBA" id="ARBA00022803"/>
    </source>
</evidence>
<dbReference type="Pfam" id="PF13432">
    <property type="entry name" value="TPR_16"/>
    <property type="match status" value="1"/>
</dbReference>
<dbReference type="SMART" id="SM00360">
    <property type="entry name" value="RRM"/>
    <property type="match status" value="1"/>
</dbReference>
<keyword evidence="5" id="KW-0862">Zinc</keyword>
<dbReference type="InParanoid" id="A0A3Q3L6D9"/>
<evidence type="ECO:0000256" key="4">
    <source>
        <dbReference type="PROSITE-ProRule" id="PRU00339"/>
    </source>
</evidence>
<name>A0A3Q3L6D9_9TELE</name>
<evidence type="ECO:0000256" key="3">
    <source>
        <dbReference type="PROSITE-ProRule" id="PRU00176"/>
    </source>
</evidence>
<dbReference type="GeneTree" id="ENSGT00940000161036"/>
<feature type="region of interest" description="Disordered" evidence="6">
    <location>
        <begin position="1"/>
        <end position="40"/>
    </location>
</feature>
<protein>
    <submittedName>
        <fullName evidence="9">Serine/threonine-protein phosphatase 5-like</fullName>
    </submittedName>
</protein>
<feature type="repeat" description="TPR" evidence="4">
    <location>
        <begin position="60"/>
        <end position="93"/>
    </location>
</feature>
<dbReference type="InterPro" id="IPR000504">
    <property type="entry name" value="RRM_dom"/>
</dbReference>
<dbReference type="GO" id="GO:0003723">
    <property type="term" value="F:RNA binding"/>
    <property type="evidence" value="ECO:0007669"/>
    <property type="project" value="UniProtKB-UniRule"/>
</dbReference>
<keyword evidence="1" id="KW-0677">Repeat</keyword>
<keyword evidence="5" id="KW-0863">Zinc-finger</keyword>
<dbReference type="InterPro" id="IPR000571">
    <property type="entry name" value="Znf_CCCH"/>
</dbReference>
<keyword evidence="2 4" id="KW-0802">TPR repeat</keyword>
<keyword evidence="3" id="KW-0694">RNA-binding</keyword>
<dbReference type="SMART" id="SM00028">
    <property type="entry name" value="TPR"/>
    <property type="match status" value="3"/>
</dbReference>
<feature type="domain" description="C3H1-type" evidence="8">
    <location>
        <begin position="309"/>
        <end position="336"/>
    </location>
</feature>
<dbReference type="Pfam" id="PF07719">
    <property type="entry name" value="TPR_2"/>
    <property type="match status" value="1"/>
</dbReference>
<dbReference type="Gene3D" id="1.25.40.10">
    <property type="entry name" value="Tetratricopeptide repeat domain"/>
    <property type="match status" value="1"/>
</dbReference>
<evidence type="ECO:0000259" key="8">
    <source>
        <dbReference type="PROSITE" id="PS50103"/>
    </source>
</evidence>
<evidence type="ECO:0000313" key="10">
    <source>
        <dbReference type="Proteomes" id="UP000261640"/>
    </source>
</evidence>
<evidence type="ECO:0000256" key="1">
    <source>
        <dbReference type="ARBA" id="ARBA00022737"/>
    </source>
</evidence>
<dbReference type="InterPro" id="IPR035979">
    <property type="entry name" value="RBD_domain_sf"/>
</dbReference>
<evidence type="ECO:0000256" key="5">
    <source>
        <dbReference type="PROSITE-ProRule" id="PRU00723"/>
    </source>
</evidence>